<evidence type="ECO:0000313" key="3">
    <source>
        <dbReference type="Proteomes" id="UP000046155"/>
    </source>
</evidence>
<feature type="domain" description="AFP-like" evidence="1">
    <location>
        <begin position="297"/>
        <end position="355"/>
    </location>
</feature>
<reference evidence="3" key="1">
    <citation type="submission" date="2015-01" db="EMBL/GenBank/DDBJ databases">
        <authorList>
            <person name="Manzoor Shahid"/>
            <person name="Zubair Saima"/>
        </authorList>
    </citation>
    <scope>NUCLEOTIDE SEQUENCE [LARGE SCALE GENOMIC DNA]</scope>
    <source>
        <strain evidence="3">Sp3</strain>
    </source>
</reference>
<dbReference type="RefSeq" id="WP_044664574.1">
    <property type="nucleotide sequence ID" value="NZ_CDRZ01000094.1"/>
</dbReference>
<evidence type="ECO:0000313" key="2">
    <source>
        <dbReference type="EMBL" id="CEO88410.1"/>
    </source>
</evidence>
<dbReference type="GO" id="GO:0047444">
    <property type="term" value="F:N-acylneuraminate-9-phosphate synthase activity"/>
    <property type="evidence" value="ECO:0007669"/>
    <property type="project" value="UniProtKB-EC"/>
</dbReference>
<protein>
    <submittedName>
        <fullName evidence="2">N-acylneuraminate-9-phosphate synthase</fullName>
        <ecNumber evidence="2">2.5.1.57</ecNumber>
    </submittedName>
</protein>
<dbReference type="InterPro" id="IPR013974">
    <property type="entry name" value="SAF"/>
</dbReference>
<proteinExistence type="predicted"/>
<dbReference type="Gene3D" id="3.20.20.70">
    <property type="entry name" value="Aldolase class I"/>
    <property type="match status" value="1"/>
</dbReference>
<sequence length="360" mass="41025">MKDITIGKTTLLKGRVDRPYFIAEAGVNHEGDIEKAYLMIEQASKAGADAIKFQTYKAHKLASKNSPAYWDRSKESSRNQYDLFKKYDVFGENEYISLAKLADENNIDFLSTPFDEEAVEFLDQLVPAFKVASADITNYLLLKSVARKKKPILLSTGASSLSEIYKAVETILDEGNDQIVLLHCILLYPTPYKHANLGMIKHMAQVFPKTIIGYSDHTLPEYMDKILLTSWMLGAQVIEKHFTYDKSLPGNDHYHAMDYSDIVRFREKLEFQLSVMGKFEKHWLKEESAARENARRSIVANRFIPEGKIIEKEDLVLKRPGTGMPAELYYYALGGEALRDIDEDEILAFKDIILNDSANK</sequence>
<dbReference type="AlphaFoldDB" id="A0A0B7MEB9"/>
<dbReference type="InterPro" id="IPR036732">
    <property type="entry name" value="AFP_Neu5c_C_sf"/>
</dbReference>
<dbReference type="PANTHER" id="PTHR42966:SF1">
    <property type="entry name" value="SIALIC ACID SYNTHASE"/>
    <property type="match status" value="1"/>
</dbReference>
<dbReference type="SUPFAM" id="SSF51569">
    <property type="entry name" value="Aldolase"/>
    <property type="match status" value="1"/>
</dbReference>
<dbReference type="InterPro" id="IPR057736">
    <property type="entry name" value="SAF_PseI/NeuA/NeuB"/>
</dbReference>
<gene>
    <name evidence="2" type="ORF">SSCH_1830006</name>
</gene>
<dbReference type="SUPFAM" id="SSF51269">
    <property type="entry name" value="AFP III-like domain"/>
    <property type="match status" value="1"/>
</dbReference>
<organism evidence="2 3">
    <name type="scientific">Syntrophaceticus schinkii</name>
    <dbReference type="NCBI Taxonomy" id="499207"/>
    <lineage>
        <taxon>Bacteria</taxon>
        <taxon>Bacillati</taxon>
        <taxon>Bacillota</taxon>
        <taxon>Clostridia</taxon>
        <taxon>Thermoanaerobacterales</taxon>
        <taxon>Thermoanaerobacterales Family III. Incertae Sedis</taxon>
        <taxon>Syntrophaceticus</taxon>
    </lineage>
</organism>
<evidence type="ECO:0000259" key="1">
    <source>
        <dbReference type="PROSITE" id="PS50844"/>
    </source>
</evidence>
<dbReference type="SMART" id="SM00858">
    <property type="entry name" value="SAF"/>
    <property type="match status" value="1"/>
</dbReference>
<dbReference type="GO" id="GO:0016051">
    <property type="term" value="P:carbohydrate biosynthetic process"/>
    <property type="evidence" value="ECO:0007669"/>
    <property type="project" value="InterPro"/>
</dbReference>
<keyword evidence="3" id="KW-1185">Reference proteome</keyword>
<dbReference type="Pfam" id="PF08666">
    <property type="entry name" value="SAF"/>
    <property type="match status" value="1"/>
</dbReference>
<dbReference type="InterPro" id="IPR051690">
    <property type="entry name" value="PseI-like"/>
</dbReference>
<dbReference type="InterPro" id="IPR013785">
    <property type="entry name" value="Aldolase_TIM"/>
</dbReference>
<dbReference type="EMBL" id="CDRZ01000094">
    <property type="protein sequence ID" value="CEO88410.1"/>
    <property type="molecule type" value="Genomic_DNA"/>
</dbReference>
<dbReference type="Proteomes" id="UP000046155">
    <property type="component" value="Unassembled WGS sequence"/>
</dbReference>
<dbReference type="CDD" id="cd11615">
    <property type="entry name" value="SAF_NeuB_like"/>
    <property type="match status" value="1"/>
</dbReference>
<keyword evidence="2" id="KW-0808">Transferase</keyword>
<dbReference type="PANTHER" id="PTHR42966">
    <property type="entry name" value="N-ACETYLNEURAMINATE SYNTHASE"/>
    <property type="match status" value="1"/>
</dbReference>
<dbReference type="Gene3D" id="3.90.1210.10">
    <property type="entry name" value="Antifreeze-like/N-acetylneuraminic acid synthase C-terminal domain"/>
    <property type="match status" value="1"/>
</dbReference>
<dbReference type="EC" id="2.5.1.57" evidence="2"/>
<name>A0A0B7MEB9_9FIRM</name>
<dbReference type="OrthoDB" id="9814210at2"/>
<accession>A0A0B7MEB9</accession>
<dbReference type="Pfam" id="PF03102">
    <property type="entry name" value="NeuB"/>
    <property type="match status" value="1"/>
</dbReference>
<dbReference type="PROSITE" id="PS50844">
    <property type="entry name" value="AFP_LIKE"/>
    <property type="match status" value="1"/>
</dbReference>
<dbReference type="InterPro" id="IPR006190">
    <property type="entry name" value="SAF_AFP_Neu5Ac"/>
</dbReference>
<dbReference type="InterPro" id="IPR013132">
    <property type="entry name" value="PseI/NeuA/B-like_N"/>
</dbReference>